<keyword evidence="3" id="KW-0563">Paired box</keyword>
<dbReference type="SMART" id="SM00351">
    <property type="entry name" value="PAX"/>
    <property type="match status" value="1"/>
</dbReference>
<feature type="compositionally biased region" description="Polar residues" evidence="8">
    <location>
        <begin position="297"/>
        <end position="309"/>
    </location>
</feature>
<evidence type="ECO:0000259" key="9">
    <source>
        <dbReference type="PROSITE" id="PS51057"/>
    </source>
</evidence>
<evidence type="ECO:0000256" key="4">
    <source>
        <dbReference type="ARBA" id="ARBA00023015"/>
    </source>
</evidence>
<dbReference type="InterPro" id="IPR036388">
    <property type="entry name" value="WH-like_DNA-bd_sf"/>
</dbReference>
<evidence type="ECO:0000256" key="6">
    <source>
        <dbReference type="ARBA" id="ARBA00023163"/>
    </source>
</evidence>
<dbReference type="FunFam" id="1.10.10.10:FF:000003">
    <property type="entry name" value="Paired box protein Pax-6"/>
    <property type="match status" value="1"/>
</dbReference>
<feature type="region of interest" description="Disordered" evidence="8">
    <location>
        <begin position="474"/>
        <end position="497"/>
    </location>
</feature>
<evidence type="ECO:0000256" key="7">
    <source>
        <dbReference type="ARBA" id="ARBA00023242"/>
    </source>
</evidence>
<dbReference type="PROSITE" id="PS51057">
    <property type="entry name" value="PAIRED_2"/>
    <property type="match status" value="1"/>
</dbReference>
<keyword evidence="2" id="KW-0217">Developmental protein</keyword>
<comment type="subcellular location">
    <subcellularLocation>
        <location evidence="1">Nucleus</location>
    </subcellularLocation>
</comment>
<gene>
    <name evidence="10" type="primary">pax258A</name>
</gene>
<organism evidence="10">
    <name type="scientific">Phallusia mammillata</name>
    <dbReference type="NCBI Taxonomy" id="59560"/>
    <lineage>
        <taxon>Eukaryota</taxon>
        <taxon>Metazoa</taxon>
        <taxon>Chordata</taxon>
        <taxon>Tunicata</taxon>
        <taxon>Ascidiacea</taxon>
        <taxon>Phlebobranchia</taxon>
        <taxon>Ascidiidae</taxon>
        <taxon>Phallusia</taxon>
    </lineage>
</organism>
<protein>
    <submittedName>
        <fullName evidence="10">Transcription factor</fullName>
    </submittedName>
</protein>
<reference evidence="10" key="1">
    <citation type="submission" date="1999-12" db="EMBL/GenBank/DDBJ databases">
        <authorList>
            <person name="Glardon S.A."/>
        </authorList>
    </citation>
    <scope>NUCLEOTIDE SEQUENCE</scope>
</reference>
<feature type="region of interest" description="Disordered" evidence="8">
    <location>
        <begin position="285"/>
        <end position="313"/>
    </location>
</feature>
<reference evidence="10" key="2">
    <citation type="submission" date="2000-07" db="EMBL/GenBank/DDBJ databases">
        <title>Isolation of two Pax2/5/8 class genes (PmPax2/5/8A and PmPax2/5/8B) in a lower chordate, the ascidian Phallusia mammillata.</title>
        <authorList>
            <person name="Glardon S."/>
            <person name="Ikeo K."/>
            <person name="Gehring W.J."/>
        </authorList>
    </citation>
    <scope>NUCLEOTIDE SEQUENCE</scope>
</reference>
<evidence type="ECO:0000256" key="5">
    <source>
        <dbReference type="ARBA" id="ARBA00023125"/>
    </source>
</evidence>
<evidence type="ECO:0000313" key="10">
    <source>
        <dbReference type="EMBL" id="CAB96396.1"/>
    </source>
</evidence>
<evidence type="ECO:0000256" key="1">
    <source>
        <dbReference type="ARBA" id="ARBA00004123"/>
    </source>
</evidence>
<dbReference type="InterPro" id="IPR001523">
    <property type="entry name" value="Paired_dom"/>
</dbReference>
<dbReference type="GO" id="GO:0000981">
    <property type="term" value="F:DNA-binding transcription factor activity, RNA polymerase II-specific"/>
    <property type="evidence" value="ECO:0007669"/>
    <property type="project" value="TreeGrafter"/>
</dbReference>
<dbReference type="InterPro" id="IPR043182">
    <property type="entry name" value="PAIRED_DNA-bd_dom"/>
</dbReference>
<dbReference type="InterPro" id="IPR043565">
    <property type="entry name" value="PAX_fam"/>
</dbReference>
<dbReference type="GO" id="GO:0005634">
    <property type="term" value="C:nucleus"/>
    <property type="evidence" value="ECO:0007669"/>
    <property type="project" value="UniProtKB-SubCell"/>
</dbReference>
<dbReference type="InterPro" id="IPR009057">
    <property type="entry name" value="Homeodomain-like_sf"/>
</dbReference>
<dbReference type="SUPFAM" id="SSF46689">
    <property type="entry name" value="Homeodomain-like"/>
    <property type="match status" value="1"/>
</dbReference>
<evidence type="ECO:0000256" key="2">
    <source>
        <dbReference type="ARBA" id="ARBA00022473"/>
    </source>
</evidence>
<sequence length="521" mass="55968">MNWGAAMTVGHTNMGHHFVGGVGTSPSMTTITHTRSGHGGINQLGGVYVNGRPLPDQIRQQIVDQAHHGVRPCDIARQLRVSHGCVSKILARYYETGSIRPGVIGGSKPKVATPKVVEKICEYKRQNPTMFAWEIRDRLLGEQICDQDNVPSVSSINRIVRNKAAENAKNHHHLAHVAAGMGQTSLGMSSSCVPSSMMVEHDVRNSYTINGLLGLQATNSLPPPPPLHAVTSSEVVPHPSMYYKHPHTSPTGNPAAPPPHGMQMYPHQHENGYPMSLPVDLNHRPTASNGYPERYAPTSSPMSSQHHQSGTGGELLQQQHTQHTLRPFVEQHGKELIPGSDGKVHSMPNGEYGGYAAHCIVRSASGSPGVIGGNMVAPRPGSAASNYPAGDTCETNGSPGCSSLGSSSMSPSNNTTYQMPLPTGSYASNIHQRAASQSPSIVFTQNHQTFGTNADYSHQSNMCQSYITYSDAWRKEQSSTDPTAPEAEPHNGLSVEKNEIVNLRMRTKDHSSAPVGLISAQ</sequence>
<accession>Q9N9G8</accession>
<dbReference type="Gene3D" id="1.10.10.10">
    <property type="entry name" value="Winged helix-like DNA-binding domain superfamily/Winged helix DNA-binding domain"/>
    <property type="match status" value="2"/>
</dbReference>
<dbReference type="EMBL" id="AJ251932">
    <property type="protein sequence ID" value="CAB96396.1"/>
    <property type="molecule type" value="mRNA"/>
</dbReference>
<dbReference type="GO" id="GO:0000978">
    <property type="term" value="F:RNA polymerase II cis-regulatory region sequence-specific DNA binding"/>
    <property type="evidence" value="ECO:0007669"/>
    <property type="project" value="TreeGrafter"/>
</dbReference>
<dbReference type="AlphaFoldDB" id="Q9N9G8"/>
<evidence type="ECO:0000256" key="3">
    <source>
        <dbReference type="ARBA" id="ARBA00022724"/>
    </source>
</evidence>
<evidence type="ECO:0000256" key="8">
    <source>
        <dbReference type="SAM" id="MobiDB-lite"/>
    </source>
</evidence>
<dbReference type="PANTHER" id="PTHR45636:SF41">
    <property type="entry name" value="PAIRED BOX PROTEIN PAX-6-RELATED"/>
    <property type="match status" value="1"/>
</dbReference>
<dbReference type="Pfam" id="PF00292">
    <property type="entry name" value="PAX"/>
    <property type="match status" value="1"/>
</dbReference>
<dbReference type="PROSITE" id="PS00034">
    <property type="entry name" value="PAIRED_1"/>
    <property type="match status" value="1"/>
</dbReference>
<keyword evidence="7" id="KW-0539">Nucleus</keyword>
<dbReference type="PRINTS" id="PR00027">
    <property type="entry name" value="PAIREDBOX"/>
</dbReference>
<keyword evidence="6" id="KW-0804">Transcription</keyword>
<keyword evidence="5" id="KW-0238">DNA-binding</keyword>
<dbReference type="CDD" id="cd00131">
    <property type="entry name" value="PAX"/>
    <property type="match status" value="1"/>
</dbReference>
<dbReference type="PANTHER" id="PTHR45636">
    <property type="entry name" value="PAIRED BOX PROTEIN PAX-6-RELATED-RELATED"/>
    <property type="match status" value="1"/>
</dbReference>
<keyword evidence="4" id="KW-0805">Transcription regulation</keyword>
<dbReference type="FunFam" id="1.10.10.10:FF:000013">
    <property type="entry name" value="Paired box 8 isoform 1"/>
    <property type="match status" value="1"/>
</dbReference>
<name>Q9N9G8_9ASCI</name>
<proteinExistence type="evidence at transcript level"/>
<feature type="domain" description="Paired" evidence="9">
    <location>
        <begin position="37"/>
        <end position="163"/>
    </location>
</feature>